<keyword evidence="3" id="KW-1185">Reference proteome</keyword>
<name>A0A7J7EUY1_DICBM</name>
<reference evidence="2 3" key="1">
    <citation type="journal article" date="2020" name="Mol. Biol. Evol.">
        <title>Interspecific Gene Flow and the Evolution of Specialization in Black and White Rhinoceros.</title>
        <authorList>
            <person name="Moodley Y."/>
            <person name="Westbury M.V."/>
            <person name="Russo I.M."/>
            <person name="Gopalakrishnan S."/>
            <person name="Rakotoarivelo A."/>
            <person name="Olsen R.A."/>
            <person name="Prost S."/>
            <person name="Tunstall T."/>
            <person name="Ryder O.A."/>
            <person name="Dalen L."/>
            <person name="Bruford M.W."/>
        </authorList>
    </citation>
    <scope>NUCLEOTIDE SEQUENCE [LARGE SCALE GENOMIC DNA]</scope>
    <source>
        <strain evidence="2">SBR-YM</strain>
        <tissue evidence="2">Skin</tissue>
    </source>
</reference>
<protein>
    <submittedName>
        <fullName evidence="2">Uncharacterized protein</fullName>
    </submittedName>
</protein>
<organism evidence="2 3">
    <name type="scientific">Diceros bicornis minor</name>
    <name type="common">South-central black rhinoceros</name>
    <dbReference type="NCBI Taxonomy" id="77932"/>
    <lineage>
        <taxon>Eukaryota</taxon>
        <taxon>Metazoa</taxon>
        <taxon>Chordata</taxon>
        <taxon>Craniata</taxon>
        <taxon>Vertebrata</taxon>
        <taxon>Euteleostomi</taxon>
        <taxon>Mammalia</taxon>
        <taxon>Eutheria</taxon>
        <taxon>Laurasiatheria</taxon>
        <taxon>Perissodactyla</taxon>
        <taxon>Rhinocerotidae</taxon>
        <taxon>Diceros</taxon>
    </lineage>
</organism>
<comment type="caution">
    <text evidence="2">The sequence shown here is derived from an EMBL/GenBank/DDBJ whole genome shotgun (WGS) entry which is preliminary data.</text>
</comment>
<evidence type="ECO:0000313" key="2">
    <source>
        <dbReference type="EMBL" id="KAF5919645.1"/>
    </source>
</evidence>
<accession>A0A7J7EUY1</accession>
<dbReference type="AlphaFoldDB" id="A0A7J7EUY1"/>
<dbReference type="EMBL" id="JACDTQ010002243">
    <property type="protein sequence ID" value="KAF5919645.1"/>
    <property type="molecule type" value="Genomic_DNA"/>
</dbReference>
<proteinExistence type="predicted"/>
<feature type="region of interest" description="Disordered" evidence="1">
    <location>
        <begin position="150"/>
        <end position="178"/>
    </location>
</feature>
<gene>
    <name evidence="2" type="ORF">HPG69_000246</name>
</gene>
<evidence type="ECO:0000313" key="3">
    <source>
        <dbReference type="Proteomes" id="UP000551758"/>
    </source>
</evidence>
<sequence length="178" mass="19909">MQPSSGRVSYLQGKCSNNCTREYTLFKCILMFENKFNQISKRDVNDVHSHVLMVTVGIDVLLCRALALHYLMSCCWLDSVRAMKNMPDVAARGHKTNKNLELIRLLPLKLPPHLPLIPSVEGYSHTQAIPAADTMDKPVFKTEAKSPVVSLRRDSRRQGQEALGEQLKSGSAKALVFS</sequence>
<evidence type="ECO:0000256" key="1">
    <source>
        <dbReference type="SAM" id="MobiDB-lite"/>
    </source>
</evidence>
<dbReference type="Proteomes" id="UP000551758">
    <property type="component" value="Unassembled WGS sequence"/>
</dbReference>